<comment type="caution">
    <text evidence="5">The sequence shown here is derived from an EMBL/GenBank/DDBJ whole genome shotgun (WGS) entry which is preliminary data.</text>
</comment>
<proteinExistence type="predicted"/>
<dbReference type="SUPFAM" id="SSF50789">
    <property type="entry name" value="Herpes virus serine proteinase, assemblin"/>
    <property type="match status" value="1"/>
</dbReference>
<dbReference type="InterPro" id="IPR054613">
    <property type="entry name" value="Peptidase_S78_dom"/>
</dbReference>
<gene>
    <name evidence="5" type="ORF">I5E68_17475</name>
</gene>
<dbReference type="Proteomes" id="UP000617634">
    <property type="component" value="Unassembled WGS sequence"/>
</dbReference>
<keyword evidence="2 5" id="KW-0645">Protease</keyword>
<accession>A0A931HG62</accession>
<keyword evidence="1" id="KW-1188">Viral release from host cell</keyword>
<keyword evidence="3" id="KW-0378">Hydrolase</keyword>
<dbReference type="InterPro" id="IPR006433">
    <property type="entry name" value="Prohead_protease"/>
</dbReference>
<dbReference type="GO" id="GO:0006508">
    <property type="term" value="P:proteolysis"/>
    <property type="evidence" value="ECO:0007669"/>
    <property type="project" value="UniProtKB-KW"/>
</dbReference>
<dbReference type="AlphaFoldDB" id="A0A931HG62"/>
<name>A0A931HG62_9SPHN</name>
<organism evidence="5 6">
    <name type="scientific">Novosphingobium aureum</name>
    <dbReference type="NCBI Taxonomy" id="2792964"/>
    <lineage>
        <taxon>Bacteria</taxon>
        <taxon>Pseudomonadati</taxon>
        <taxon>Pseudomonadota</taxon>
        <taxon>Alphaproteobacteria</taxon>
        <taxon>Sphingomonadales</taxon>
        <taxon>Sphingomonadaceae</taxon>
        <taxon>Novosphingobium</taxon>
    </lineage>
</organism>
<evidence type="ECO:0000256" key="3">
    <source>
        <dbReference type="ARBA" id="ARBA00022801"/>
    </source>
</evidence>
<evidence type="ECO:0000259" key="4">
    <source>
        <dbReference type="Pfam" id="PF04586"/>
    </source>
</evidence>
<dbReference type="EMBL" id="JADZGI010000004">
    <property type="protein sequence ID" value="MBH0114741.1"/>
    <property type="molecule type" value="Genomic_DNA"/>
</dbReference>
<dbReference type="RefSeq" id="WP_197166506.1">
    <property type="nucleotide sequence ID" value="NZ_JADZGI010000004.1"/>
</dbReference>
<dbReference type="GO" id="GO:0008233">
    <property type="term" value="F:peptidase activity"/>
    <property type="evidence" value="ECO:0007669"/>
    <property type="project" value="UniProtKB-KW"/>
</dbReference>
<evidence type="ECO:0000313" key="5">
    <source>
        <dbReference type="EMBL" id="MBH0114741.1"/>
    </source>
</evidence>
<reference evidence="5" key="1">
    <citation type="submission" date="2020-11" db="EMBL/GenBank/DDBJ databases">
        <title>Novosphingobium aureum sp. nov., a marine bacterium isolated from sediment of a salt flat.</title>
        <authorList>
            <person name="Yoo Y."/>
            <person name="Kim J.-J."/>
        </authorList>
    </citation>
    <scope>NUCLEOTIDE SEQUENCE</scope>
    <source>
        <strain evidence="5">YJ-S2-02</strain>
    </source>
</reference>
<protein>
    <submittedName>
        <fullName evidence="5">HK97 family phage prohead protease</fullName>
    </submittedName>
</protein>
<dbReference type="NCBIfam" id="TIGR01543">
    <property type="entry name" value="proheadase_HK97"/>
    <property type="match status" value="1"/>
</dbReference>
<evidence type="ECO:0000256" key="2">
    <source>
        <dbReference type="ARBA" id="ARBA00022670"/>
    </source>
</evidence>
<evidence type="ECO:0000256" key="1">
    <source>
        <dbReference type="ARBA" id="ARBA00022612"/>
    </source>
</evidence>
<dbReference type="Pfam" id="PF04586">
    <property type="entry name" value="Peptidase_S78"/>
    <property type="match status" value="1"/>
</dbReference>
<evidence type="ECO:0000313" key="6">
    <source>
        <dbReference type="Proteomes" id="UP000617634"/>
    </source>
</evidence>
<feature type="domain" description="Prohead serine protease" evidence="4">
    <location>
        <begin position="13"/>
        <end position="138"/>
    </location>
</feature>
<sequence length="141" mass="15381">MIRQEVAGGTQPLRFAGYAALFDKPDAGRDTIRRGAFARTLAETDAQLPLYWQHRPDLRIGWIESAAEDARGLRVIAAIARPGGAAARALRRGAVTGLSFGYRARASRRAGGARELLELELFEVSLVTHPMQYGARVHLLG</sequence>
<keyword evidence="6" id="KW-1185">Reference proteome</keyword>